<evidence type="ECO:0000256" key="5">
    <source>
        <dbReference type="ARBA" id="ARBA00023136"/>
    </source>
</evidence>
<dbReference type="GO" id="GO:0099590">
    <property type="term" value="P:neurotransmitter receptor internalization"/>
    <property type="evidence" value="ECO:0007669"/>
    <property type="project" value="TreeGrafter"/>
</dbReference>
<comment type="similarity">
    <text evidence="2">Belongs to the PMP-22/EMP/MP20 family. CACNG subfamily.</text>
</comment>
<dbReference type="Gene3D" id="1.20.140.150">
    <property type="match status" value="1"/>
</dbReference>
<dbReference type="GO" id="GO:0016247">
    <property type="term" value="F:channel regulator activity"/>
    <property type="evidence" value="ECO:0007669"/>
    <property type="project" value="EnsemblMetazoa"/>
</dbReference>
<evidence type="ECO:0000313" key="8">
    <source>
        <dbReference type="Proteomes" id="UP000024404"/>
    </source>
</evidence>
<keyword evidence="4 6" id="KW-1133">Transmembrane helix</keyword>
<evidence type="ECO:0000256" key="6">
    <source>
        <dbReference type="SAM" id="Phobius"/>
    </source>
</evidence>
<keyword evidence="3 6" id="KW-0812">Transmembrane</keyword>
<feature type="transmembrane region" description="Helical" evidence="6">
    <location>
        <begin position="20"/>
        <end position="40"/>
    </location>
</feature>
<keyword evidence="5 6" id="KW-0472">Membrane</keyword>
<protein>
    <submittedName>
        <fullName evidence="7">Uncharacterized protein</fullName>
    </submittedName>
</protein>
<dbReference type="PANTHER" id="PTHR12107">
    <property type="entry name" value="VOLTAGE-DEPENDENT CALCIUM CHANNEL GAMMA SUBUNIT"/>
    <property type="match status" value="1"/>
</dbReference>
<evidence type="ECO:0000256" key="1">
    <source>
        <dbReference type="ARBA" id="ARBA00004141"/>
    </source>
</evidence>
<name>A0A8R1TS65_ONCVO</name>
<evidence type="ECO:0000256" key="2">
    <source>
        <dbReference type="ARBA" id="ARBA00007111"/>
    </source>
</evidence>
<accession>A0A8R1TS65</accession>
<dbReference type="OMA" id="SESFFNY"/>
<dbReference type="GO" id="GO:0005245">
    <property type="term" value="F:voltage-gated calcium channel activity"/>
    <property type="evidence" value="ECO:0007669"/>
    <property type="project" value="TreeGrafter"/>
</dbReference>
<dbReference type="PANTHER" id="PTHR12107:SF0">
    <property type="entry name" value="STARGAZIN (MAMMALIAN CALCIUM CHANNEL) HOMOLOG"/>
    <property type="match status" value="1"/>
</dbReference>
<dbReference type="InterPro" id="IPR051072">
    <property type="entry name" value="CACNG_subunit"/>
</dbReference>
<dbReference type="GO" id="GO:0032281">
    <property type="term" value="C:AMPA glutamate receptor complex"/>
    <property type="evidence" value="ECO:0007669"/>
    <property type="project" value="TreeGrafter"/>
</dbReference>
<feature type="transmembrane region" description="Helical" evidence="6">
    <location>
        <begin position="122"/>
        <end position="145"/>
    </location>
</feature>
<reference evidence="8" key="1">
    <citation type="submission" date="2013-10" db="EMBL/GenBank/DDBJ databases">
        <title>Genome sequencing of Onchocerca volvulus.</title>
        <authorList>
            <person name="Cotton J."/>
            <person name="Tsai J."/>
            <person name="Stanley E."/>
            <person name="Tracey A."/>
            <person name="Holroyd N."/>
            <person name="Lustigman S."/>
            <person name="Berriman M."/>
        </authorList>
    </citation>
    <scope>NUCLEOTIDE SEQUENCE</scope>
</reference>
<dbReference type="Proteomes" id="UP000024404">
    <property type="component" value="Unassembled WGS sequence"/>
</dbReference>
<dbReference type="InterPro" id="IPR008368">
    <property type="entry name" value="VDCC_gsu"/>
</dbReference>
<dbReference type="InterPro" id="IPR004031">
    <property type="entry name" value="PMP22/EMP/MP20/Claudin"/>
</dbReference>
<dbReference type="AlphaFoldDB" id="A0A8R1TS65"/>
<evidence type="ECO:0000313" key="7">
    <source>
        <dbReference type="EnsemblMetazoa" id="OVOC4013.1"/>
    </source>
</evidence>
<dbReference type="GO" id="GO:0098839">
    <property type="term" value="C:postsynaptic density membrane"/>
    <property type="evidence" value="ECO:0007669"/>
    <property type="project" value="TreeGrafter"/>
</dbReference>
<reference evidence="7" key="2">
    <citation type="submission" date="2022-06" db="UniProtKB">
        <authorList>
            <consortium name="EnsemblMetazoa"/>
        </authorList>
    </citation>
    <scope>IDENTIFICATION</scope>
</reference>
<feature type="transmembrane region" description="Helical" evidence="6">
    <location>
        <begin position="199"/>
        <end position="227"/>
    </location>
</feature>
<dbReference type="Pfam" id="PF13903">
    <property type="entry name" value="Claudin_2"/>
    <property type="match status" value="1"/>
</dbReference>
<proteinExistence type="inferred from homology"/>
<feature type="transmembrane region" description="Helical" evidence="6">
    <location>
        <begin position="157"/>
        <end position="179"/>
    </location>
</feature>
<evidence type="ECO:0000256" key="3">
    <source>
        <dbReference type="ARBA" id="ARBA00022692"/>
    </source>
</evidence>
<dbReference type="GO" id="GO:0098970">
    <property type="term" value="P:postsynaptic neurotransmitter receptor diffusion trapping"/>
    <property type="evidence" value="ECO:0007669"/>
    <property type="project" value="TreeGrafter"/>
</dbReference>
<evidence type="ECO:0000256" key="4">
    <source>
        <dbReference type="ARBA" id="ARBA00022989"/>
    </source>
</evidence>
<dbReference type="GO" id="GO:0051968">
    <property type="term" value="P:positive regulation of synaptic transmission, glutamatergic"/>
    <property type="evidence" value="ECO:0007669"/>
    <property type="project" value="EnsemblMetazoa"/>
</dbReference>
<dbReference type="PRINTS" id="PR01792">
    <property type="entry name" value="VDCCGAMMA"/>
</dbReference>
<dbReference type="EnsemblMetazoa" id="OVOC4013.1">
    <property type="protein sequence ID" value="OVOC4013.1"/>
    <property type="gene ID" value="WBGene00240822"/>
</dbReference>
<dbReference type="GO" id="GO:0098943">
    <property type="term" value="P:neurotransmitter receptor transport, postsynaptic endosome to lysosome"/>
    <property type="evidence" value="ECO:0007669"/>
    <property type="project" value="TreeGrafter"/>
</dbReference>
<organism evidence="7 8">
    <name type="scientific">Onchocerca volvulus</name>
    <dbReference type="NCBI Taxonomy" id="6282"/>
    <lineage>
        <taxon>Eukaryota</taxon>
        <taxon>Metazoa</taxon>
        <taxon>Ecdysozoa</taxon>
        <taxon>Nematoda</taxon>
        <taxon>Chromadorea</taxon>
        <taxon>Rhabditida</taxon>
        <taxon>Spirurina</taxon>
        <taxon>Spiruromorpha</taxon>
        <taxon>Filarioidea</taxon>
        <taxon>Onchocercidae</taxon>
        <taxon>Onchocerca</taxon>
    </lineage>
</organism>
<dbReference type="GO" id="GO:0019226">
    <property type="term" value="P:transmission of nerve impulse"/>
    <property type="evidence" value="ECO:0007669"/>
    <property type="project" value="TreeGrafter"/>
</dbReference>
<sequence>MVAPVCNNKFLKISHMNQRFLIKIACCNSIITCIICVISTSTNNWLYTTEVLKYYENPNDTITIGSEDFLNQITYFKNATLGPWLFCWLDPVTDFHCTKVNYFTADEPSDVTTSVEFSVHRAFIFMISGAVLIILGSINAVICSFKERPYHSLMCCSVLHIFSGMANFACIIVYMAAVSKEVGNKIYASKIDDPLFHYSYGYSFIMLKISFLGNEFAALFSLIVYMAKRDERMFNRYQIRSLIAKMDETDLLKRCHCQYYTKYHRQTRSVSEFLNNECTTFKRPAVIVNLSEKSAHYSKFGL</sequence>
<comment type="subcellular location">
    <subcellularLocation>
        <location evidence="1">Membrane</location>
        <topology evidence="1">Multi-pass membrane protein</topology>
    </subcellularLocation>
</comment>
<dbReference type="EMBL" id="CMVM020000123">
    <property type="status" value="NOT_ANNOTATED_CDS"/>
    <property type="molecule type" value="Genomic_DNA"/>
</dbReference>
<keyword evidence="8" id="KW-1185">Reference proteome</keyword>